<dbReference type="InterPro" id="IPR016747">
    <property type="entry name" value="Phosphotransbutyrylase"/>
</dbReference>
<dbReference type="AlphaFoldDB" id="A0A2P2BSI5"/>
<dbReference type="EMBL" id="LN650648">
    <property type="protein sequence ID" value="CEI73341.1"/>
    <property type="molecule type" value="Genomic_DNA"/>
</dbReference>
<accession>A0A2P2BSI5</accession>
<keyword evidence="1" id="KW-0472">Membrane</keyword>
<feature type="domain" description="VanZ-like" evidence="2">
    <location>
        <begin position="6"/>
        <end position="141"/>
    </location>
</feature>
<feature type="transmembrane region" description="Helical" evidence="1">
    <location>
        <begin position="125"/>
        <end position="145"/>
    </location>
</feature>
<dbReference type="KEGG" id="rhom:FRIFI_1810"/>
<feature type="transmembrane region" description="Helical" evidence="1">
    <location>
        <begin position="93"/>
        <end position="113"/>
    </location>
</feature>
<proteinExistence type="predicted"/>
<sequence>MRKKIFLALAILWMGTIFYMSNQPANISTVQSDGVINILSGVPVLGDVMDVLISNGTASFVVRKSAHMLSYGLLSVLLFMSIYDNYKSINKTSIISLIITFLYACSDEFHQTFITGRSGEFRDVLVDSTGAIIFLLIIILITKFINKKKTIR</sequence>
<dbReference type="Proteomes" id="UP000245695">
    <property type="component" value="Chromosome 1"/>
</dbReference>
<reference evidence="3 4" key="1">
    <citation type="submission" date="2014-09" db="EMBL/GenBank/DDBJ databases">
        <authorList>
            <person name="Hornung B.V."/>
        </authorList>
    </citation>
    <scope>NUCLEOTIDE SEQUENCE [LARGE SCALE GENOMIC DNA]</scope>
    <source>
        <strain evidence="3 4">FRIFI</strain>
    </source>
</reference>
<evidence type="ECO:0000259" key="2">
    <source>
        <dbReference type="Pfam" id="PF04892"/>
    </source>
</evidence>
<keyword evidence="1" id="KW-0812">Transmembrane</keyword>
<gene>
    <name evidence="3" type="ORF">FRIFI_1810</name>
</gene>
<dbReference type="Pfam" id="PF04892">
    <property type="entry name" value="VanZ"/>
    <property type="match status" value="1"/>
</dbReference>
<feature type="transmembrane region" description="Helical" evidence="1">
    <location>
        <begin position="68"/>
        <end position="86"/>
    </location>
</feature>
<evidence type="ECO:0000313" key="3">
    <source>
        <dbReference type="EMBL" id="CEI73341.1"/>
    </source>
</evidence>
<keyword evidence="1" id="KW-1133">Transmembrane helix</keyword>
<organism evidence="3 4">
    <name type="scientific">Romboutsia hominis</name>
    <dbReference type="NCBI Taxonomy" id="1507512"/>
    <lineage>
        <taxon>Bacteria</taxon>
        <taxon>Bacillati</taxon>
        <taxon>Bacillota</taxon>
        <taxon>Clostridia</taxon>
        <taxon>Peptostreptococcales</taxon>
        <taxon>Peptostreptococcaceae</taxon>
        <taxon>Romboutsia</taxon>
    </lineage>
</organism>
<keyword evidence="4" id="KW-1185">Reference proteome</keyword>
<dbReference type="PIRSF" id="PIRSF019083">
    <property type="entry name" value="UCP019083_VanZ"/>
    <property type="match status" value="1"/>
</dbReference>
<dbReference type="NCBIfam" id="NF037970">
    <property type="entry name" value="vanZ_1"/>
    <property type="match status" value="1"/>
</dbReference>
<evidence type="ECO:0000313" key="4">
    <source>
        <dbReference type="Proteomes" id="UP000245695"/>
    </source>
</evidence>
<dbReference type="InterPro" id="IPR006976">
    <property type="entry name" value="VanZ-like"/>
</dbReference>
<evidence type="ECO:0000256" key="1">
    <source>
        <dbReference type="SAM" id="Phobius"/>
    </source>
</evidence>
<protein>
    <submittedName>
        <fullName evidence="3">VanZ like family</fullName>
    </submittedName>
</protein>
<dbReference type="RefSeq" id="WP_166505666.1">
    <property type="nucleotide sequence ID" value="NZ_LN650648.1"/>
</dbReference>
<name>A0A2P2BSI5_9FIRM</name>